<name>A0A2D4K3Z8_9SAUR</name>
<dbReference type="Pfam" id="PF02994">
    <property type="entry name" value="Transposase_22"/>
    <property type="match status" value="1"/>
</dbReference>
<dbReference type="AlphaFoldDB" id="A0A2D4K3Z8"/>
<protein>
    <recommendedName>
        <fullName evidence="1">L1 transposable element RRM domain-containing protein</fullName>
    </recommendedName>
</protein>
<dbReference type="EMBL" id="IACL01034048">
    <property type="protein sequence ID" value="LAB03447.1"/>
    <property type="molecule type" value="Transcribed_RNA"/>
</dbReference>
<feature type="domain" description="L1 transposable element RRM" evidence="1">
    <location>
        <begin position="67"/>
        <end position="140"/>
    </location>
</feature>
<accession>A0A2D4K3Z8</accession>
<evidence type="ECO:0000259" key="1">
    <source>
        <dbReference type="Pfam" id="PF02994"/>
    </source>
</evidence>
<dbReference type="InterPro" id="IPR043636">
    <property type="entry name" value="L1_RRM_dom"/>
</dbReference>
<dbReference type="EMBL" id="IACL01034049">
    <property type="protein sequence ID" value="LAB03450.1"/>
    <property type="molecule type" value="Transcribed_RNA"/>
</dbReference>
<evidence type="ECO:0000313" key="2">
    <source>
        <dbReference type="EMBL" id="LAB03450.1"/>
    </source>
</evidence>
<organism evidence="2">
    <name type="scientific">Micrurus paraensis</name>
    <dbReference type="NCBI Taxonomy" id="1970185"/>
    <lineage>
        <taxon>Eukaryota</taxon>
        <taxon>Metazoa</taxon>
        <taxon>Chordata</taxon>
        <taxon>Craniata</taxon>
        <taxon>Vertebrata</taxon>
        <taxon>Euteleostomi</taxon>
        <taxon>Lepidosauria</taxon>
        <taxon>Squamata</taxon>
        <taxon>Bifurcata</taxon>
        <taxon>Unidentata</taxon>
        <taxon>Episquamata</taxon>
        <taxon>Toxicofera</taxon>
        <taxon>Serpentes</taxon>
        <taxon>Colubroidea</taxon>
        <taxon>Elapidae</taxon>
        <taxon>Elapinae</taxon>
        <taxon>Micrurus</taxon>
    </lineage>
</organism>
<reference evidence="2" key="1">
    <citation type="submission" date="2017-07" db="EMBL/GenBank/DDBJ databases">
        <authorList>
            <person name="Mikheyev A."/>
            <person name="Grau M."/>
        </authorList>
    </citation>
    <scope>NUCLEOTIDE SEQUENCE</scope>
    <source>
        <tissue evidence="2">Venom_gland</tissue>
    </source>
</reference>
<dbReference type="Gene3D" id="3.30.70.1820">
    <property type="entry name" value="L1 transposable element, RRM domain"/>
    <property type="match status" value="1"/>
</dbReference>
<proteinExistence type="predicted"/>
<reference evidence="2" key="2">
    <citation type="submission" date="2017-11" db="EMBL/GenBank/DDBJ databases">
        <title>Coralsnake Venomics: Analyses of Venom Gland Transcriptomes and Proteomes of Six Brazilian Taxa.</title>
        <authorList>
            <person name="Aird S.D."/>
            <person name="Jorge da Silva N."/>
            <person name="Qiu L."/>
            <person name="Villar-Briones A."/>
            <person name="Aparecida-Saddi V."/>
            <person name="Campos-Telles M.P."/>
            <person name="Grau M."/>
            <person name="Mikheyev A.S."/>
        </authorList>
    </citation>
    <scope>NUCLEOTIDE SEQUENCE</scope>
    <source>
        <tissue evidence="2">Venom_gland</tissue>
    </source>
</reference>
<sequence>MRENIQQLMMKYEDRFKKIEEHIGQSDEKIGDIDTRLSEVEKGRSGPLGWEIERSKFYLRFQNVKEEKGKNLPEIMTEILADALEITEEKMMDGMDEVFHVFTRYAARNNLPREVLIRFMKKPTKAQILQVAREKTLKYKDKEIVVLKQVPRRVREMRREYLFLTKELLKRGVNYRGLMPEGLLFTWQEQRHRVDTVERAELFYLEFFRRKEEDIRRVPN</sequence>